<evidence type="ECO:0000313" key="2">
    <source>
        <dbReference type="EMBL" id="KAK7399086.1"/>
    </source>
</evidence>
<dbReference type="Proteomes" id="UP001386955">
    <property type="component" value="Unassembled WGS sequence"/>
</dbReference>
<gene>
    <name evidence="2" type="ORF">VNO78_10261</name>
</gene>
<dbReference type="EMBL" id="JAYMYS010000003">
    <property type="protein sequence ID" value="KAK7399086.1"/>
    <property type="molecule type" value="Genomic_DNA"/>
</dbReference>
<protein>
    <submittedName>
        <fullName evidence="2">Uncharacterized protein</fullName>
    </submittedName>
</protein>
<dbReference type="AlphaFoldDB" id="A0AAN9XMD9"/>
<feature type="compositionally biased region" description="Basic and acidic residues" evidence="1">
    <location>
        <begin position="1"/>
        <end position="10"/>
    </location>
</feature>
<sequence>MEEDSHREEFATPTPNLEPFNTNKESQNKETSSTTTTQLKIRYIPRSLGGFNQHGHFLNRRLGASIFAYQIFEGYETGYLSQGMARKEMVILVLENNKLRLRMWTVNGAVTCFVLGIIDYFEECSQPQD</sequence>
<organism evidence="2 3">
    <name type="scientific">Psophocarpus tetragonolobus</name>
    <name type="common">Winged bean</name>
    <name type="synonym">Dolichos tetragonolobus</name>
    <dbReference type="NCBI Taxonomy" id="3891"/>
    <lineage>
        <taxon>Eukaryota</taxon>
        <taxon>Viridiplantae</taxon>
        <taxon>Streptophyta</taxon>
        <taxon>Embryophyta</taxon>
        <taxon>Tracheophyta</taxon>
        <taxon>Spermatophyta</taxon>
        <taxon>Magnoliopsida</taxon>
        <taxon>eudicotyledons</taxon>
        <taxon>Gunneridae</taxon>
        <taxon>Pentapetalae</taxon>
        <taxon>rosids</taxon>
        <taxon>fabids</taxon>
        <taxon>Fabales</taxon>
        <taxon>Fabaceae</taxon>
        <taxon>Papilionoideae</taxon>
        <taxon>50 kb inversion clade</taxon>
        <taxon>NPAAA clade</taxon>
        <taxon>indigoferoid/millettioid clade</taxon>
        <taxon>Phaseoleae</taxon>
        <taxon>Psophocarpus</taxon>
    </lineage>
</organism>
<feature type="region of interest" description="Disordered" evidence="1">
    <location>
        <begin position="1"/>
        <end position="37"/>
    </location>
</feature>
<keyword evidence="3" id="KW-1185">Reference proteome</keyword>
<proteinExistence type="predicted"/>
<reference evidence="2 3" key="1">
    <citation type="submission" date="2024-01" db="EMBL/GenBank/DDBJ databases">
        <title>The genomes of 5 underutilized Papilionoideae crops provide insights into root nodulation and disease resistanc.</title>
        <authorList>
            <person name="Jiang F."/>
        </authorList>
    </citation>
    <scope>NUCLEOTIDE SEQUENCE [LARGE SCALE GENOMIC DNA]</scope>
    <source>
        <strain evidence="2">DUOXIRENSHENG_FW03</strain>
        <tissue evidence="2">Leaves</tissue>
    </source>
</reference>
<evidence type="ECO:0000256" key="1">
    <source>
        <dbReference type="SAM" id="MobiDB-lite"/>
    </source>
</evidence>
<comment type="caution">
    <text evidence="2">The sequence shown here is derived from an EMBL/GenBank/DDBJ whole genome shotgun (WGS) entry which is preliminary data.</text>
</comment>
<evidence type="ECO:0000313" key="3">
    <source>
        <dbReference type="Proteomes" id="UP001386955"/>
    </source>
</evidence>
<accession>A0AAN9XMD9</accession>
<name>A0AAN9XMD9_PSOTE</name>
<feature type="compositionally biased region" description="Polar residues" evidence="1">
    <location>
        <begin position="13"/>
        <end position="37"/>
    </location>
</feature>